<evidence type="ECO:0000313" key="1">
    <source>
        <dbReference type="EMBL" id="DAD46533.1"/>
    </source>
</evidence>
<proteinExistence type="predicted"/>
<accession>A0A822ZP05</accession>
<comment type="caution">
    <text evidence="1">The sequence shown here is derived from an EMBL/GenBank/DDBJ whole genome shotgun (WGS) entry which is preliminary data.</text>
</comment>
<reference evidence="1 2" key="1">
    <citation type="journal article" date="2020" name="Mol. Biol. Evol.">
        <title>Distinct Expression and Methylation Patterns for Genes with Different Fates following a Single Whole-Genome Duplication in Flowering Plants.</title>
        <authorList>
            <person name="Shi T."/>
            <person name="Rahmani R.S."/>
            <person name="Gugger P.F."/>
            <person name="Wang M."/>
            <person name="Li H."/>
            <person name="Zhang Y."/>
            <person name="Li Z."/>
            <person name="Wang Q."/>
            <person name="Van de Peer Y."/>
            <person name="Marchal K."/>
            <person name="Chen J."/>
        </authorList>
    </citation>
    <scope>NUCLEOTIDE SEQUENCE [LARGE SCALE GENOMIC DNA]</scope>
    <source>
        <tissue evidence="1">Leaf</tissue>
    </source>
</reference>
<organism evidence="1 2">
    <name type="scientific">Nelumbo nucifera</name>
    <name type="common">Sacred lotus</name>
    <dbReference type="NCBI Taxonomy" id="4432"/>
    <lineage>
        <taxon>Eukaryota</taxon>
        <taxon>Viridiplantae</taxon>
        <taxon>Streptophyta</taxon>
        <taxon>Embryophyta</taxon>
        <taxon>Tracheophyta</taxon>
        <taxon>Spermatophyta</taxon>
        <taxon>Magnoliopsida</taxon>
        <taxon>Proteales</taxon>
        <taxon>Nelumbonaceae</taxon>
        <taxon>Nelumbo</taxon>
    </lineage>
</organism>
<sequence>MGEDYVLRRKEKGRFTCVLSPVADGGRTADDAFCLHQLKRREEQGFGELDLGREMWERGEGIRENRFESRDS</sequence>
<gene>
    <name evidence="1" type="ORF">HUJ06_016470</name>
</gene>
<keyword evidence="2" id="KW-1185">Reference proteome</keyword>
<dbReference type="Proteomes" id="UP000607653">
    <property type="component" value="Unassembled WGS sequence"/>
</dbReference>
<evidence type="ECO:0000313" key="2">
    <source>
        <dbReference type="Proteomes" id="UP000607653"/>
    </source>
</evidence>
<protein>
    <submittedName>
        <fullName evidence="1">Uncharacterized protein</fullName>
    </submittedName>
</protein>
<dbReference type="EMBL" id="DUZY01000008">
    <property type="protein sequence ID" value="DAD46533.1"/>
    <property type="molecule type" value="Genomic_DNA"/>
</dbReference>
<dbReference type="AlphaFoldDB" id="A0A822ZP05"/>
<name>A0A822ZP05_NELNU</name>